<dbReference type="InterPro" id="IPR014955">
    <property type="entry name" value="DUF1826"/>
</dbReference>
<name>A0A1P8MS60_9RHOB</name>
<evidence type="ECO:0000313" key="2">
    <source>
        <dbReference type="Proteomes" id="UP000186336"/>
    </source>
</evidence>
<dbReference type="STRING" id="299262.BWR18_03645"/>
<gene>
    <name evidence="1" type="ORF">BWR18_03645</name>
</gene>
<dbReference type="KEGG" id="tom:BWR18_03645"/>
<reference evidence="1 2" key="1">
    <citation type="submission" date="2017-01" db="EMBL/GenBank/DDBJ databases">
        <title>Complete genome of Tateyamaria omphalii DOK1-4 isolated from seawater in Dokdo.</title>
        <authorList>
            <person name="Kim J.H."/>
            <person name="Chi W.-J."/>
        </authorList>
    </citation>
    <scope>NUCLEOTIDE SEQUENCE [LARGE SCALE GENOMIC DNA]</scope>
    <source>
        <strain evidence="1 2">DOK1-4</strain>
    </source>
</reference>
<dbReference type="Pfam" id="PF08856">
    <property type="entry name" value="DUF1826"/>
    <property type="match status" value="1"/>
</dbReference>
<evidence type="ECO:0008006" key="3">
    <source>
        <dbReference type="Google" id="ProtNLM"/>
    </source>
</evidence>
<accession>A0A1P8MS60</accession>
<organism evidence="1 2">
    <name type="scientific">Tateyamaria omphalii</name>
    <dbReference type="NCBI Taxonomy" id="299262"/>
    <lineage>
        <taxon>Bacteria</taxon>
        <taxon>Pseudomonadati</taxon>
        <taxon>Pseudomonadota</taxon>
        <taxon>Alphaproteobacteria</taxon>
        <taxon>Rhodobacterales</taxon>
        <taxon>Roseobacteraceae</taxon>
        <taxon>Tateyamaria</taxon>
    </lineage>
</organism>
<dbReference type="OrthoDB" id="5342505at2"/>
<sequence>MSLAPARAREAAVGVGVTDRVENLSAIQEPGCAAAIWRRQLPDGFQTWIDDLSAASLPAARLVLRPEEVGAAVQHLCARTGIADDAKCAWLVADVSTLAACFADIMQAPYLQVRLDVIETNACRRFHIDAIKARLICTYRGTGTQYGTFVDGAEPELVFTVPTGSPMIMRGTQWPETPKSGVLHRSPPIEGTGETRLVLVLDPIFELGTD</sequence>
<proteinExistence type="predicted"/>
<dbReference type="Proteomes" id="UP000186336">
    <property type="component" value="Chromosome"/>
</dbReference>
<dbReference type="RefSeq" id="WP_076626752.1">
    <property type="nucleotide sequence ID" value="NZ_CP019312.1"/>
</dbReference>
<protein>
    <recommendedName>
        <fullName evidence="3">DUF1826 domain-containing protein</fullName>
    </recommendedName>
</protein>
<dbReference type="AlphaFoldDB" id="A0A1P8MS60"/>
<dbReference type="EMBL" id="CP019312">
    <property type="protein sequence ID" value="APX10885.1"/>
    <property type="molecule type" value="Genomic_DNA"/>
</dbReference>
<keyword evidence="2" id="KW-1185">Reference proteome</keyword>
<evidence type="ECO:0000313" key="1">
    <source>
        <dbReference type="EMBL" id="APX10885.1"/>
    </source>
</evidence>